<dbReference type="PANTHER" id="PTHR30572:SF4">
    <property type="entry name" value="ABC TRANSPORTER PERMEASE YTRF"/>
    <property type="match status" value="1"/>
</dbReference>
<dbReference type="PANTHER" id="PTHR30572">
    <property type="entry name" value="MEMBRANE COMPONENT OF TRANSPORTER-RELATED"/>
    <property type="match status" value="1"/>
</dbReference>
<dbReference type="GO" id="GO:0022857">
    <property type="term" value="F:transmembrane transporter activity"/>
    <property type="evidence" value="ECO:0007669"/>
    <property type="project" value="TreeGrafter"/>
</dbReference>
<evidence type="ECO:0000256" key="7">
    <source>
        <dbReference type="SAM" id="Phobius"/>
    </source>
</evidence>
<accession>A0A540W4Z2</accession>
<feature type="transmembrane region" description="Helical" evidence="7">
    <location>
        <begin position="306"/>
        <end position="337"/>
    </location>
</feature>
<feature type="domain" description="MacB-like periplasmic core" evidence="9">
    <location>
        <begin position="1"/>
        <end position="215"/>
    </location>
</feature>
<evidence type="ECO:0000313" key="11">
    <source>
        <dbReference type="Proteomes" id="UP000319103"/>
    </source>
</evidence>
<dbReference type="AlphaFoldDB" id="A0A540W4Z2"/>
<proteinExistence type="inferred from homology"/>
<dbReference type="InterPro" id="IPR003838">
    <property type="entry name" value="ABC3_permease_C"/>
</dbReference>
<organism evidence="10 11">
    <name type="scientific">Kitasatospora acidiphila</name>
    <dbReference type="NCBI Taxonomy" id="2567942"/>
    <lineage>
        <taxon>Bacteria</taxon>
        <taxon>Bacillati</taxon>
        <taxon>Actinomycetota</taxon>
        <taxon>Actinomycetes</taxon>
        <taxon>Kitasatosporales</taxon>
        <taxon>Streptomycetaceae</taxon>
        <taxon>Kitasatospora</taxon>
    </lineage>
</organism>
<evidence type="ECO:0000313" key="10">
    <source>
        <dbReference type="EMBL" id="TQF04053.1"/>
    </source>
</evidence>
<feature type="domain" description="ABC3 transporter permease C-terminal" evidence="8">
    <location>
        <begin position="263"/>
        <end position="376"/>
    </location>
</feature>
<keyword evidence="2" id="KW-1003">Cell membrane</keyword>
<gene>
    <name evidence="10" type="ORF">E6W39_19725</name>
</gene>
<feature type="transmembrane region" description="Helical" evidence="7">
    <location>
        <begin position="260"/>
        <end position="285"/>
    </location>
</feature>
<comment type="caution">
    <text evidence="10">The sequence shown here is derived from an EMBL/GenBank/DDBJ whole genome shotgun (WGS) entry which is preliminary data.</text>
</comment>
<dbReference type="InterPro" id="IPR025857">
    <property type="entry name" value="MacB_PCD"/>
</dbReference>
<evidence type="ECO:0000256" key="4">
    <source>
        <dbReference type="ARBA" id="ARBA00022989"/>
    </source>
</evidence>
<evidence type="ECO:0000256" key="5">
    <source>
        <dbReference type="ARBA" id="ARBA00023136"/>
    </source>
</evidence>
<evidence type="ECO:0000256" key="1">
    <source>
        <dbReference type="ARBA" id="ARBA00004651"/>
    </source>
</evidence>
<evidence type="ECO:0000256" key="3">
    <source>
        <dbReference type="ARBA" id="ARBA00022692"/>
    </source>
</evidence>
<dbReference type="InterPro" id="IPR050250">
    <property type="entry name" value="Macrolide_Exporter_MacB"/>
</dbReference>
<evidence type="ECO:0000256" key="6">
    <source>
        <dbReference type="ARBA" id="ARBA00038076"/>
    </source>
</evidence>
<evidence type="ECO:0000259" key="9">
    <source>
        <dbReference type="Pfam" id="PF12704"/>
    </source>
</evidence>
<dbReference type="Pfam" id="PF12704">
    <property type="entry name" value="MacB_PCD"/>
    <property type="match status" value="1"/>
</dbReference>
<dbReference type="OrthoDB" id="9780560at2"/>
<protein>
    <submittedName>
        <fullName evidence="10">ABC transporter permease</fullName>
    </submittedName>
</protein>
<evidence type="ECO:0000259" key="8">
    <source>
        <dbReference type="Pfam" id="PF02687"/>
    </source>
</evidence>
<reference evidence="10 11" key="1">
    <citation type="submission" date="2019-06" db="EMBL/GenBank/DDBJ databases">
        <title>Description of Kitasatospora acidophila sp. nov. isolated from pine grove soil, and reclassification of Streptomyces novaecaesareae to Kitasatospora novaeceasareae comb. nov.</title>
        <authorList>
            <person name="Kim M.J."/>
        </authorList>
    </citation>
    <scope>NUCLEOTIDE SEQUENCE [LARGE SCALE GENOMIC DNA]</scope>
    <source>
        <strain evidence="10 11">MMS16-CNU292</strain>
    </source>
</reference>
<dbReference type="Proteomes" id="UP000319103">
    <property type="component" value="Unassembled WGS sequence"/>
</dbReference>
<dbReference type="RefSeq" id="WP_141634645.1">
    <property type="nucleotide sequence ID" value="NZ_VIGB01000003.1"/>
</dbReference>
<dbReference type="EMBL" id="VIGB01000003">
    <property type="protein sequence ID" value="TQF04053.1"/>
    <property type="molecule type" value="Genomic_DNA"/>
</dbReference>
<dbReference type="Pfam" id="PF02687">
    <property type="entry name" value="FtsX"/>
    <property type="match status" value="1"/>
</dbReference>
<comment type="similarity">
    <text evidence="6">Belongs to the ABC-4 integral membrane protein family.</text>
</comment>
<dbReference type="GO" id="GO:0005886">
    <property type="term" value="C:plasma membrane"/>
    <property type="evidence" value="ECO:0007669"/>
    <property type="project" value="UniProtKB-SubCell"/>
</dbReference>
<name>A0A540W4Z2_9ACTN</name>
<evidence type="ECO:0000256" key="2">
    <source>
        <dbReference type="ARBA" id="ARBA00022475"/>
    </source>
</evidence>
<keyword evidence="3 7" id="KW-0812">Transmembrane</keyword>
<comment type="subcellular location">
    <subcellularLocation>
        <location evidence="1">Cell membrane</location>
        <topology evidence="1">Multi-pass membrane protein</topology>
    </subcellularLocation>
</comment>
<keyword evidence="11" id="KW-1185">Reference proteome</keyword>
<keyword evidence="5 7" id="KW-0472">Membrane</keyword>
<sequence>MLGTVLGVGVFVAVLALTTTAAGQIGKSFSVLKASTVTVNDTHISSRTDSPGGSSLSFPADTDARLAALNGVIAGGLWWTVPLHNPTISSRPLLSSPSPQASQGTDIGFYAASPGALAAMQPTVGSGVLFNTFHQSRSERVCVLGAAAARSLGINRLDNQPAVFVNGTAYSVVGIISDTQRLPEALLGMIIPSNTALSIYGPPTDQPAQAIVHVRLGAAQTIARQVPLALRPDHPQLLESVPPPDPHTLRDQVSTDLSSLFLLLAAICLAVGALGIANTTLVSVLERSAEIGLRRSLGARPRHIGAQFLAESTGLGTLGGLIGTSLGVLCVLAIAIANHWTAIIEPATVLLAPLVGSTVGLLAGLYPALRAARIEPLEALRR</sequence>
<keyword evidence="4 7" id="KW-1133">Transmembrane helix</keyword>
<feature type="transmembrane region" description="Helical" evidence="7">
    <location>
        <begin position="349"/>
        <end position="369"/>
    </location>
</feature>